<evidence type="ECO:0000256" key="3">
    <source>
        <dbReference type="SAM" id="MobiDB-lite"/>
    </source>
</evidence>
<evidence type="ECO:0000256" key="2">
    <source>
        <dbReference type="ARBA" id="ARBA00022679"/>
    </source>
</evidence>
<gene>
    <name evidence="5" type="ORF">ATJ97_1789</name>
</gene>
<protein>
    <submittedName>
        <fullName evidence="5">Glycosyltransferase involved in cell wall biosynthesis</fullName>
    </submittedName>
</protein>
<proteinExistence type="predicted"/>
<reference evidence="5 6" key="1">
    <citation type="submission" date="2017-10" db="EMBL/GenBank/DDBJ databases">
        <title>Sequencing the genomes of 1000 actinobacteria strains.</title>
        <authorList>
            <person name="Klenk H.-P."/>
        </authorList>
    </citation>
    <scope>NUCLEOTIDE SEQUENCE [LARGE SCALE GENOMIC DNA]</scope>
    <source>
        <strain evidence="5 6">DSM 21838</strain>
    </source>
</reference>
<keyword evidence="1" id="KW-0328">Glycosyltransferase</keyword>
<evidence type="ECO:0000256" key="1">
    <source>
        <dbReference type="ARBA" id="ARBA00022676"/>
    </source>
</evidence>
<dbReference type="RefSeq" id="WP_098483420.1">
    <property type="nucleotide sequence ID" value="NZ_PDJI01000004.1"/>
</dbReference>
<dbReference type="Pfam" id="PF00534">
    <property type="entry name" value="Glycos_transf_1"/>
    <property type="match status" value="1"/>
</dbReference>
<dbReference type="PANTHER" id="PTHR12526:SF510">
    <property type="entry name" value="D-INOSITOL 3-PHOSPHATE GLYCOSYLTRANSFERASE"/>
    <property type="match status" value="1"/>
</dbReference>
<evidence type="ECO:0000259" key="4">
    <source>
        <dbReference type="Pfam" id="PF00534"/>
    </source>
</evidence>
<dbReference type="PANTHER" id="PTHR12526">
    <property type="entry name" value="GLYCOSYLTRANSFERASE"/>
    <property type="match status" value="1"/>
</dbReference>
<dbReference type="InterPro" id="IPR001296">
    <property type="entry name" value="Glyco_trans_1"/>
</dbReference>
<keyword evidence="6" id="KW-1185">Reference proteome</keyword>
<dbReference type="SUPFAM" id="SSF53756">
    <property type="entry name" value="UDP-Glycosyltransferase/glycogen phosphorylase"/>
    <property type="match status" value="1"/>
</dbReference>
<dbReference type="EMBL" id="PDJI01000004">
    <property type="protein sequence ID" value="PFG39288.1"/>
    <property type="molecule type" value="Genomic_DNA"/>
</dbReference>
<dbReference type="CDD" id="cd03801">
    <property type="entry name" value="GT4_PimA-like"/>
    <property type="match status" value="1"/>
</dbReference>
<dbReference type="GO" id="GO:0016757">
    <property type="term" value="F:glycosyltransferase activity"/>
    <property type="evidence" value="ECO:0007669"/>
    <property type="project" value="UniProtKB-KW"/>
</dbReference>
<evidence type="ECO:0000313" key="5">
    <source>
        <dbReference type="EMBL" id="PFG39288.1"/>
    </source>
</evidence>
<dbReference type="Proteomes" id="UP000222106">
    <property type="component" value="Unassembled WGS sequence"/>
</dbReference>
<comment type="caution">
    <text evidence="5">The sequence shown here is derived from an EMBL/GenBank/DDBJ whole genome shotgun (WGS) entry which is preliminary data.</text>
</comment>
<evidence type="ECO:0000313" key="6">
    <source>
        <dbReference type="Proteomes" id="UP000222106"/>
    </source>
</evidence>
<dbReference type="OrthoDB" id="9765330at2"/>
<dbReference type="Gene3D" id="3.40.50.2000">
    <property type="entry name" value="Glycogen Phosphorylase B"/>
    <property type="match status" value="1"/>
</dbReference>
<dbReference type="AlphaFoldDB" id="A0A2A9EK58"/>
<feature type="region of interest" description="Disordered" evidence="3">
    <location>
        <begin position="1"/>
        <end position="27"/>
    </location>
</feature>
<feature type="domain" description="Glycosyl transferase family 1" evidence="4">
    <location>
        <begin position="191"/>
        <end position="366"/>
    </location>
</feature>
<organism evidence="5 6">
    <name type="scientific">Georgenia soli</name>
    <dbReference type="NCBI Taxonomy" id="638953"/>
    <lineage>
        <taxon>Bacteria</taxon>
        <taxon>Bacillati</taxon>
        <taxon>Actinomycetota</taxon>
        <taxon>Actinomycetes</taxon>
        <taxon>Micrococcales</taxon>
        <taxon>Bogoriellaceae</taxon>
        <taxon>Georgenia</taxon>
    </lineage>
</organism>
<sequence length="403" mass="40968">MADGTAGRATAGGKPADGTAGRATADAGPGAGHLGFVTWDRTGPSGGNTYNRELVAALRAGGTGVVVHALPGSWPDPAGPDLDRLAEALAAHPVCLVDGIVASGAPGPVAEAVAAGHRVVVLVHMATADEVGLPPAVAARREEAEGRALRAASTVVATSSTAAQDLAARHGLTDVRVARPGVRRAAPARGSAPPRILAVANLTPTKDPLTLVRALAEVQDLAWTAVLVGSHDVDPDYAGTVRRAADALGDRVRFAGALMGDALEEQWAAADLLVLTSRTETFGMVVLEALAHGVPAVVGAGTGAVEALTRGAPDGGAGEPSGVVVPAPGIPGTAVPTGDPHTLARVLRRWLTDPALRSTWRRTAQDRRARLPGWDVTAAIVGQLLDDQRRPGQVSLRRARPRG</sequence>
<name>A0A2A9EK58_9MICO</name>
<keyword evidence="2 5" id="KW-0808">Transferase</keyword>
<accession>A0A2A9EK58</accession>